<proteinExistence type="predicted"/>
<protein>
    <submittedName>
        <fullName evidence="1">BZ3500_MvSof-1268-A1-R1_Chr11-1g03300 protein</fullName>
    </submittedName>
</protein>
<keyword evidence="2" id="KW-1185">Reference proteome</keyword>
<dbReference type="EMBL" id="FMWP01000138">
    <property type="protein sequence ID" value="SDA03915.1"/>
    <property type="molecule type" value="Genomic_DNA"/>
</dbReference>
<accession>A0A2X0M476</accession>
<sequence length="98" mass="10985">MHVVVSAGDPHRPFTELGYKKWFQLTLRDRDFRERLTFFFGRGKVNATVMELLTGDSFSLGDGGRSVRRGGQGRTAGGLTRVRRCFDSRGGRTGARPH</sequence>
<evidence type="ECO:0000313" key="2">
    <source>
        <dbReference type="Proteomes" id="UP000249723"/>
    </source>
</evidence>
<name>A0A2X0M476_9BASI</name>
<dbReference type="Proteomes" id="UP000249723">
    <property type="component" value="Unassembled WGS sequence"/>
</dbReference>
<evidence type="ECO:0000313" key="1">
    <source>
        <dbReference type="EMBL" id="SDA03915.1"/>
    </source>
</evidence>
<gene>
    <name evidence="1" type="ORF">BZ3500_MVSOF-1268-A1-R1_CHR11-1G03300</name>
</gene>
<dbReference type="AlphaFoldDB" id="A0A2X0M476"/>
<reference evidence="2" key="1">
    <citation type="submission" date="2016-10" db="EMBL/GenBank/DDBJ databases">
        <authorList>
            <person name="Jeantristanb JTB J.-T."/>
            <person name="Ricardo R."/>
        </authorList>
    </citation>
    <scope>NUCLEOTIDE SEQUENCE [LARGE SCALE GENOMIC DNA]</scope>
</reference>
<organism evidence="1 2">
    <name type="scientific">Microbotryum saponariae</name>
    <dbReference type="NCBI Taxonomy" id="289078"/>
    <lineage>
        <taxon>Eukaryota</taxon>
        <taxon>Fungi</taxon>
        <taxon>Dikarya</taxon>
        <taxon>Basidiomycota</taxon>
        <taxon>Pucciniomycotina</taxon>
        <taxon>Microbotryomycetes</taxon>
        <taxon>Microbotryales</taxon>
        <taxon>Microbotryaceae</taxon>
        <taxon>Microbotryum</taxon>
    </lineage>
</organism>